<accession>A0A0H2U1K3</accession>
<evidence type="ECO:0000313" key="1">
    <source>
        <dbReference type="EMBL" id="KLU89777.1"/>
    </source>
</evidence>
<dbReference type="VEuPathDB" id="FungiDB:MAPG_08746"/>
<proteinExistence type="predicted"/>
<dbReference type="OrthoDB" id="5324692at2759"/>
<feature type="non-terminal residue" evidence="1">
    <location>
        <position position="1"/>
    </location>
</feature>
<protein>
    <submittedName>
        <fullName evidence="1">Uncharacterized protein</fullName>
    </submittedName>
</protein>
<dbReference type="EMBL" id="GL876973">
    <property type="protein sequence ID" value="KLU89777.1"/>
    <property type="molecule type" value="Genomic_DNA"/>
</dbReference>
<gene>
    <name evidence="1" type="ORF">MAPG_08746</name>
</gene>
<reference evidence="1" key="2">
    <citation type="submission" date="2011-03" db="EMBL/GenBank/DDBJ databases">
        <title>Annotation of Magnaporthe poae ATCC 64411.</title>
        <authorList>
            <person name="Ma L.-J."/>
            <person name="Dead R."/>
            <person name="Young S.K."/>
            <person name="Zeng Q."/>
            <person name="Gargeya S."/>
            <person name="Fitzgerald M."/>
            <person name="Haas B."/>
            <person name="Abouelleil A."/>
            <person name="Alvarado L."/>
            <person name="Arachchi H.M."/>
            <person name="Berlin A."/>
            <person name="Brown A."/>
            <person name="Chapman S.B."/>
            <person name="Chen Z."/>
            <person name="Dunbar C."/>
            <person name="Freedman E."/>
            <person name="Gearin G."/>
            <person name="Gellesch M."/>
            <person name="Goldberg J."/>
            <person name="Griggs A."/>
            <person name="Gujja S."/>
            <person name="Heiman D."/>
            <person name="Howarth C."/>
            <person name="Larson L."/>
            <person name="Lui A."/>
            <person name="MacDonald P.J.P."/>
            <person name="Mehta T."/>
            <person name="Montmayeur A."/>
            <person name="Murphy C."/>
            <person name="Neiman D."/>
            <person name="Pearson M."/>
            <person name="Priest M."/>
            <person name="Roberts A."/>
            <person name="Saif S."/>
            <person name="Shea T."/>
            <person name="Shenoy N."/>
            <person name="Sisk P."/>
            <person name="Stolte C."/>
            <person name="Sykes S."/>
            <person name="Yandava C."/>
            <person name="Wortman J."/>
            <person name="Nusbaum C."/>
            <person name="Birren B."/>
        </authorList>
    </citation>
    <scope>NUCLEOTIDE SEQUENCE</scope>
    <source>
        <strain evidence="1">ATCC 64411</strain>
    </source>
</reference>
<name>A0A0H2U1K3_MAGP6</name>
<sequence>AERMCCMYSPRMRQQWLLACEQRSLDGLVAFSRQRLAVYAQTVPQIKYLRSMQELQTMQAMHSGMMSTMYSGMASFREVAGTTDGYLHGNSTLGWHTTDEGATSAAFSQKMSAGFAASNAPWAQILQLATLWDQWE</sequence>
<dbReference type="AlphaFoldDB" id="A0A0H2U1K3"/>
<organism evidence="1">
    <name type="scientific">Magnaporthiopsis poae (strain ATCC 64411 / 73-15)</name>
    <name type="common">Kentucky bluegrass fungus</name>
    <name type="synonym">Magnaporthe poae</name>
    <dbReference type="NCBI Taxonomy" id="644358"/>
    <lineage>
        <taxon>Eukaryota</taxon>
        <taxon>Fungi</taxon>
        <taxon>Dikarya</taxon>
        <taxon>Ascomycota</taxon>
        <taxon>Pezizomycotina</taxon>
        <taxon>Sordariomycetes</taxon>
        <taxon>Sordariomycetidae</taxon>
        <taxon>Magnaporthales</taxon>
        <taxon>Magnaporthaceae</taxon>
        <taxon>Magnaporthiopsis</taxon>
    </lineage>
</organism>
<reference evidence="1" key="1">
    <citation type="submission" date="2010-05" db="EMBL/GenBank/DDBJ databases">
        <title>The Genome Sequence of Magnaporthe poae strain ATCC 64411.</title>
        <authorList>
            <consortium name="The Broad Institute Genome Sequencing Platform"/>
            <consortium name="Broad Institute Genome Sequencing Center for Infectious Disease"/>
            <person name="Ma L.-J."/>
            <person name="Dead R."/>
            <person name="Young S."/>
            <person name="Zeng Q."/>
            <person name="Koehrsen M."/>
            <person name="Alvarado L."/>
            <person name="Berlin A."/>
            <person name="Chapman S.B."/>
            <person name="Chen Z."/>
            <person name="Freedman E."/>
            <person name="Gellesch M."/>
            <person name="Goldberg J."/>
            <person name="Griggs A."/>
            <person name="Gujja S."/>
            <person name="Heilman E.R."/>
            <person name="Heiman D."/>
            <person name="Hepburn T."/>
            <person name="Howarth C."/>
            <person name="Jen D."/>
            <person name="Larson L."/>
            <person name="Mehta T."/>
            <person name="Neiman D."/>
            <person name="Pearson M."/>
            <person name="Roberts A."/>
            <person name="Saif S."/>
            <person name="Shea T."/>
            <person name="Shenoy N."/>
            <person name="Sisk P."/>
            <person name="Stolte C."/>
            <person name="Sykes S."/>
            <person name="Walk T."/>
            <person name="White J."/>
            <person name="Yandava C."/>
            <person name="Haas B."/>
            <person name="Nusbaum C."/>
            <person name="Birren B."/>
        </authorList>
    </citation>
    <scope>NUCLEOTIDE SEQUENCE</scope>
    <source>
        <strain evidence="1">ATCC 64411</strain>
    </source>
</reference>